<reference evidence="3 4" key="1">
    <citation type="submission" date="2021-03" db="EMBL/GenBank/DDBJ databases">
        <title>Genomic Encyclopedia of Type Strains, Phase IV (KMG-IV): sequencing the most valuable type-strain genomes for metagenomic binning, comparative biology and taxonomic classification.</title>
        <authorList>
            <person name="Goeker M."/>
        </authorList>
    </citation>
    <scope>NUCLEOTIDE SEQUENCE [LARGE SCALE GENOMIC DNA]</scope>
    <source>
        <strain evidence="3 4">DSM 24950</strain>
    </source>
</reference>
<dbReference type="Gene3D" id="3.40.50.410">
    <property type="entry name" value="von Willebrand factor, type A domain"/>
    <property type="match status" value="1"/>
</dbReference>
<feature type="chain" id="PRO_5045917848" evidence="1">
    <location>
        <begin position="31"/>
        <end position="1228"/>
    </location>
</feature>
<dbReference type="PANTHER" id="PTHR22625">
    <property type="entry name" value="PLEXIN"/>
    <property type="match status" value="1"/>
</dbReference>
<dbReference type="InterPro" id="IPR031148">
    <property type="entry name" value="Plexin"/>
</dbReference>
<dbReference type="InterPro" id="IPR002909">
    <property type="entry name" value="IPT_dom"/>
</dbReference>
<feature type="signal peptide" evidence="1">
    <location>
        <begin position="1"/>
        <end position="30"/>
    </location>
</feature>
<dbReference type="SMART" id="SM00327">
    <property type="entry name" value="VWA"/>
    <property type="match status" value="1"/>
</dbReference>
<dbReference type="Proteomes" id="UP001519344">
    <property type="component" value="Unassembled WGS sequence"/>
</dbReference>
<dbReference type="Pfam" id="PF00092">
    <property type="entry name" value="VWA"/>
    <property type="match status" value="1"/>
</dbReference>
<dbReference type="CDD" id="cd00102">
    <property type="entry name" value="IPT"/>
    <property type="match status" value="8"/>
</dbReference>
<dbReference type="EMBL" id="JAGGKV010000016">
    <property type="protein sequence ID" value="MBP1965808.1"/>
    <property type="molecule type" value="Genomic_DNA"/>
</dbReference>
<keyword evidence="4" id="KW-1185">Reference proteome</keyword>
<dbReference type="SMART" id="SM00429">
    <property type="entry name" value="IPT"/>
    <property type="match status" value="10"/>
</dbReference>
<protein>
    <submittedName>
        <fullName evidence="3">Uncharacterized protein YegL</fullName>
    </submittedName>
</protein>
<dbReference type="InterPro" id="IPR036465">
    <property type="entry name" value="vWFA_dom_sf"/>
</dbReference>
<proteinExistence type="predicted"/>
<dbReference type="CDD" id="cd00198">
    <property type="entry name" value="vWFA"/>
    <property type="match status" value="1"/>
</dbReference>
<dbReference type="InterPro" id="IPR013783">
    <property type="entry name" value="Ig-like_fold"/>
</dbReference>
<dbReference type="SUPFAM" id="SSF53300">
    <property type="entry name" value="vWA-like"/>
    <property type="match status" value="1"/>
</dbReference>
<comment type="caution">
    <text evidence="3">The sequence shown here is derived from an EMBL/GenBank/DDBJ whole genome shotgun (WGS) entry which is preliminary data.</text>
</comment>
<sequence length="1228" mass="128176">MRLFSRLIPLFMAVVLAVSGLLQLPNAANAATATDYVSVTKTVSPSSITTKEEAEVTLSIQGTPPVNVVKPNDVILIIDRSGSMAQENKMASAREGAKGFIDLMDLTKHRVGIVDFSSDSKSFPLTTDATAAKNYIDTLTQGGSTATGDAISKAIELLAGHRPEAQPVIVILTDGDATVGQPSPYEYALQKANEAKDAGIVFYTIALLLSTDNADTSGPNKLLKDMATTAHHHHFVLGSVGLADIYNAIVKEIGMASAYDVVVTDTVTNDFDIVPGSYDNNIPKPVVNGNTLTWNFVELKTDVLTFKYKIKPRSPNKKGNLLISAYTSNIVYKDYTGAARTKVIPVPYVTVTYPTPIISSLVQDSGNIKGGETVIINGDNFRPNPTVYFGTKQATNVQYIDSTKLSVTAPSGTQGTVVVTLTNDDLQSAQSSYRYKANPTVTSITPNIGPLPGGNQVVITGQYFTEGAKVEFGNVVASSVSSNTTTLTVTAPAGASAGPVEVKVTNLDGTNVVVPNGYLYLDAPTITSLTPNSGVTTGGQAITITGTNFVNGTKVYFGTKEAQTTFVSTTQLAATTPAWAKAESVDIKVVNPDNQLSVLTQGYTYINPDPTITSISPNNGSVTGGTIATITGTGFLSGAKVFFDETELTAVTFLTDTSIRVKTPVWLTAEAVDVKVVNPDTKSAISADAFTYNPLPAPTLTSIAPVNGPLAGGTSVTISGANFVSGTKIYLDAQEITGVTFLSATQLKFTTPAWSTAEAVDIKVVNPDAQSALLADSFTFLAPQPKPAPTVENVTGNNGDLAGGLIVTINGQNYVSGAKVFFDSTELATTFMSANQLKVKTPAWTTAGAITVKVVNPDNQEGALSAAFTYIAPPPPPAPVVDSVSPNSGDLTGGIYIFINGQNYVSGAKVFFDSIEVPATFFNSTQLKLKTPVWTTPGAVTVKVVNPDGQESTLAGGFTYLAPPPPPAPVISNISPNNGLLAGGIFILVNGQNFVSGAKVYFNNVEVPGTFMSSNQIKIKSPAWAVAESVNVTVTNPDNQTVTLPGGFTYTLPPGPTVTSLSPNSGPQAGGTLLVINGANFTTTSRAFFKTTELPVTYLNGTQLRVKTPAWPSGETVDIKVLNPDGQNSTLVGGYTFISPPPAPAPTITSVSPNSGVKAGGNLITVNGTNFVSGAQVYINNVSAGTTFYGTTQLRVRVPASATIGAVDVKVVNPDGQTVSLTAGYTYN</sequence>
<dbReference type="InterPro" id="IPR014756">
    <property type="entry name" value="Ig_E-set"/>
</dbReference>
<gene>
    <name evidence="3" type="ORF">J2Z65_005053</name>
</gene>
<dbReference type="Gene3D" id="2.60.40.10">
    <property type="entry name" value="Immunoglobulins"/>
    <property type="match status" value="10"/>
</dbReference>
<organism evidence="3 4">
    <name type="scientific">Paenibacillus aceris</name>
    <dbReference type="NCBI Taxonomy" id="869555"/>
    <lineage>
        <taxon>Bacteria</taxon>
        <taxon>Bacillati</taxon>
        <taxon>Bacillota</taxon>
        <taxon>Bacilli</taxon>
        <taxon>Bacillales</taxon>
        <taxon>Paenibacillaceae</taxon>
        <taxon>Paenibacillus</taxon>
    </lineage>
</organism>
<name>A0ABS4I4G9_9BACL</name>
<dbReference type="PROSITE" id="PS50234">
    <property type="entry name" value="VWFA"/>
    <property type="match status" value="1"/>
</dbReference>
<feature type="domain" description="VWFA" evidence="2">
    <location>
        <begin position="73"/>
        <end position="253"/>
    </location>
</feature>
<accession>A0ABS4I4G9</accession>
<dbReference type="RefSeq" id="WP_167055147.1">
    <property type="nucleotide sequence ID" value="NZ_JAAOZR010000009.1"/>
</dbReference>
<evidence type="ECO:0000313" key="3">
    <source>
        <dbReference type="EMBL" id="MBP1965808.1"/>
    </source>
</evidence>
<evidence type="ECO:0000259" key="2">
    <source>
        <dbReference type="PROSITE" id="PS50234"/>
    </source>
</evidence>
<evidence type="ECO:0000256" key="1">
    <source>
        <dbReference type="SAM" id="SignalP"/>
    </source>
</evidence>
<dbReference type="SUPFAM" id="SSF81296">
    <property type="entry name" value="E set domains"/>
    <property type="match status" value="10"/>
</dbReference>
<keyword evidence="1" id="KW-0732">Signal</keyword>
<dbReference type="PANTHER" id="PTHR22625:SF70">
    <property type="entry name" value="PLEXIN A, ISOFORM A"/>
    <property type="match status" value="1"/>
</dbReference>
<dbReference type="InterPro" id="IPR002035">
    <property type="entry name" value="VWF_A"/>
</dbReference>
<dbReference type="Pfam" id="PF01833">
    <property type="entry name" value="TIG"/>
    <property type="match status" value="10"/>
</dbReference>
<evidence type="ECO:0000313" key="4">
    <source>
        <dbReference type="Proteomes" id="UP001519344"/>
    </source>
</evidence>